<sequence>MKIMKWEKADWDSKWILGRTGVLRVARFCVSLPPRSAARSSRDRQTCASARSSEQNDIMFYKAPKKNERNKHVQSELNGKDNNGVSEKLRWLAAGPSMAVPSYRSYLINGV</sequence>
<organism evidence="2 3">
    <name type="scientific">Prunus dulcis</name>
    <name type="common">Almond</name>
    <name type="synonym">Amygdalus dulcis</name>
    <dbReference type="NCBI Taxonomy" id="3755"/>
    <lineage>
        <taxon>Eukaryota</taxon>
        <taxon>Viridiplantae</taxon>
        <taxon>Streptophyta</taxon>
        <taxon>Embryophyta</taxon>
        <taxon>Tracheophyta</taxon>
        <taxon>Spermatophyta</taxon>
        <taxon>Magnoliopsida</taxon>
        <taxon>eudicotyledons</taxon>
        <taxon>Gunneridae</taxon>
        <taxon>Pentapetalae</taxon>
        <taxon>rosids</taxon>
        <taxon>fabids</taxon>
        <taxon>Rosales</taxon>
        <taxon>Rosaceae</taxon>
        <taxon>Amygdaloideae</taxon>
        <taxon>Amygdaleae</taxon>
        <taxon>Prunus</taxon>
    </lineage>
</organism>
<evidence type="ECO:0000256" key="1">
    <source>
        <dbReference type="SAM" id="MobiDB-lite"/>
    </source>
</evidence>
<dbReference type="EMBL" id="JAJFAZ020000001">
    <property type="protein sequence ID" value="KAI5350668.1"/>
    <property type="molecule type" value="Genomic_DNA"/>
</dbReference>
<accession>A0AAD4ZM95</accession>
<protein>
    <submittedName>
        <fullName evidence="2">Uncharacterized protein</fullName>
    </submittedName>
</protein>
<comment type="caution">
    <text evidence="2">The sequence shown here is derived from an EMBL/GenBank/DDBJ whole genome shotgun (WGS) entry which is preliminary data.</text>
</comment>
<name>A0AAD4ZM95_PRUDU</name>
<evidence type="ECO:0000313" key="2">
    <source>
        <dbReference type="EMBL" id="KAI5350668.1"/>
    </source>
</evidence>
<evidence type="ECO:0000313" key="3">
    <source>
        <dbReference type="Proteomes" id="UP001054821"/>
    </source>
</evidence>
<proteinExistence type="predicted"/>
<dbReference type="Proteomes" id="UP001054821">
    <property type="component" value="Chromosome 1"/>
</dbReference>
<dbReference type="AlphaFoldDB" id="A0AAD4ZM95"/>
<gene>
    <name evidence="2" type="ORF">L3X38_003559</name>
</gene>
<feature type="region of interest" description="Disordered" evidence="1">
    <location>
        <begin position="58"/>
        <end position="82"/>
    </location>
</feature>
<keyword evidence="3" id="KW-1185">Reference proteome</keyword>
<reference evidence="2 3" key="1">
    <citation type="journal article" date="2022" name="G3 (Bethesda)">
        <title>Whole-genome sequence and methylome profiling of the almond [Prunus dulcis (Mill.) D.A. Webb] cultivar 'Nonpareil'.</title>
        <authorList>
            <person name="D'Amico-Willman K.M."/>
            <person name="Ouma W.Z."/>
            <person name="Meulia T."/>
            <person name="Sideli G.M."/>
            <person name="Gradziel T.M."/>
            <person name="Fresnedo-Ramirez J."/>
        </authorList>
    </citation>
    <scope>NUCLEOTIDE SEQUENCE [LARGE SCALE GENOMIC DNA]</scope>
    <source>
        <strain evidence="2">Clone GOH B32 T37-40</strain>
    </source>
</reference>
<feature type="compositionally biased region" description="Basic and acidic residues" evidence="1">
    <location>
        <begin position="65"/>
        <end position="74"/>
    </location>
</feature>